<reference evidence="1 2" key="1">
    <citation type="submission" date="2015-01" db="EMBL/GenBank/DDBJ databases">
        <title>Lifestyle Evolution in Cyanobacterial Symbionts of Sponges.</title>
        <authorList>
            <person name="Burgsdorf I."/>
            <person name="Slaby B.M."/>
            <person name="Handley K.M."/>
            <person name="Haber M."/>
            <person name="Blom J."/>
            <person name="Marshall C.W."/>
            <person name="Gilbert J.A."/>
            <person name="Hentschel U."/>
            <person name="Steindler L."/>
        </authorList>
    </citation>
    <scope>NUCLEOTIDE SEQUENCE [LARGE SCALE GENOMIC DNA]</scope>
    <source>
        <strain evidence="1">SP3</strain>
    </source>
</reference>
<evidence type="ECO:0000313" key="2">
    <source>
        <dbReference type="Proteomes" id="UP000035067"/>
    </source>
</evidence>
<dbReference type="PATRIC" id="fig|1604020.3.peg.472"/>
<dbReference type="AlphaFoldDB" id="A0A0G2HMT3"/>
<gene>
    <name evidence="1" type="ORF">TE42_00740</name>
</gene>
<evidence type="ECO:0000313" key="1">
    <source>
        <dbReference type="EMBL" id="KKZ13343.1"/>
    </source>
</evidence>
<organism evidence="1 2">
    <name type="scientific">Candidatus Synechococcus spongiarum SP3</name>
    <dbReference type="NCBI Taxonomy" id="1604020"/>
    <lineage>
        <taxon>Bacteria</taxon>
        <taxon>Bacillati</taxon>
        <taxon>Cyanobacteriota</taxon>
        <taxon>Cyanophyceae</taxon>
        <taxon>Synechococcales</taxon>
        <taxon>Synechococcaceae</taxon>
        <taxon>Synechococcus</taxon>
    </lineage>
</organism>
<proteinExistence type="predicted"/>
<protein>
    <submittedName>
        <fullName evidence="1">Uncharacterized protein</fullName>
    </submittedName>
</protein>
<name>A0A0G2HMT3_9SYNE</name>
<dbReference type="EMBL" id="JXQG01000002">
    <property type="protein sequence ID" value="KKZ13343.1"/>
    <property type="molecule type" value="Genomic_DNA"/>
</dbReference>
<accession>A0A0G2HMT3</accession>
<sequence length="436" mass="48224">MTVCFTFDWVNAAPSPDVAMGQTMAQLWIHVNEAAVTSVRDRRSDARRDHIVVPLLGVAEWVIGNWCHIQHEVPGATADMTRQKTGFEQRHNLAFAGDGFLFPKLTMAPSVGGMQQLRWTPWQPQHARIEFVAEGEAPVTRDQLQAELERIVEAVLDRLRSFGHRQDSVISHLQDPWEAIKTLDPDEHEFCRAAALLGVDPFAVHQEAAEAITAFWERTEPAIREDMLASLEEATLPNASPWLDETRKILEREDAGSGNEWAAIRRGLRHRLPDLPIAQPWRRGYALARSLRHDLGCGNGWFDFASSGQPALHHQEISMPSSRMEGLVAAGAPACVIASRGADAARFLCARALGDYMGRSEAGLGVLTSMDTARQAQSRAFAAELLAPAESLRARLAGREAEEDVIRGLGLEFGVSTWLINHQIRNHDLVQPCPSG</sequence>
<comment type="caution">
    <text evidence="1">The sequence shown here is derived from an EMBL/GenBank/DDBJ whole genome shotgun (WGS) entry which is preliminary data.</text>
</comment>
<dbReference type="Proteomes" id="UP000035067">
    <property type="component" value="Unassembled WGS sequence"/>
</dbReference>